<comment type="caution">
    <text evidence="1">The sequence shown here is derived from an EMBL/GenBank/DDBJ whole genome shotgun (WGS) entry which is preliminary data.</text>
</comment>
<evidence type="ECO:0000313" key="1">
    <source>
        <dbReference type="EMBL" id="KAJ0053932.1"/>
    </source>
</evidence>
<organism evidence="1 2">
    <name type="scientific">Pistacia integerrima</name>
    <dbReference type="NCBI Taxonomy" id="434235"/>
    <lineage>
        <taxon>Eukaryota</taxon>
        <taxon>Viridiplantae</taxon>
        <taxon>Streptophyta</taxon>
        <taxon>Embryophyta</taxon>
        <taxon>Tracheophyta</taxon>
        <taxon>Spermatophyta</taxon>
        <taxon>Magnoliopsida</taxon>
        <taxon>eudicotyledons</taxon>
        <taxon>Gunneridae</taxon>
        <taxon>Pentapetalae</taxon>
        <taxon>rosids</taxon>
        <taxon>malvids</taxon>
        <taxon>Sapindales</taxon>
        <taxon>Anacardiaceae</taxon>
        <taxon>Pistacia</taxon>
    </lineage>
</organism>
<protein>
    <submittedName>
        <fullName evidence="1">Uncharacterized protein</fullName>
    </submittedName>
</protein>
<dbReference type="Proteomes" id="UP001163603">
    <property type="component" value="Chromosome 1"/>
</dbReference>
<keyword evidence="2" id="KW-1185">Reference proteome</keyword>
<accession>A0ACC0ZQD3</accession>
<dbReference type="EMBL" id="CM047736">
    <property type="protein sequence ID" value="KAJ0053932.1"/>
    <property type="molecule type" value="Genomic_DNA"/>
</dbReference>
<proteinExistence type="predicted"/>
<gene>
    <name evidence="1" type="ORF">Pint_03007</name>
</gene>
<name>A0ACC0ZQD3_9ROSI</name>
<evidence type="ECO:0000313" key="2">
    <source>
        <dbReference type="Proteomes" id="UP001163603"/>
    </source>
</evidence>
<reference evidence="2" key="1">
    <citation type="journal article" date="2023" name="G3 (Bethesda)">
        <title>Genome assembly and association tests identify interacting loci associated with vigor, precocity, and sex in interspecific pistachio rootstocks.</title>
        <authorList>
            <person name="Palmer W."/>
            <person name="Jacygrad E."/>
            <person name="Sagayaradj S."/>
            <person name="Cavanaugh K."/>
            <person name="Han R."/>
            <person name="Bertier L."/>
            <person name="Beede B."/>
            <person name="Kafkas S."/>
            <person name="Golino D."/>
            <person name="Preece J."/>
            <person name="Michelmore R."/>
        </authorList>
    </citation>
    <scope>NUCLEOTIDE SEQUENCE [LARGE SCALE GENOMIC DNA]</scope>
</reference>
<sequence>MSIVFFSMSPTFSRERNSAAYSWFIVRLVLERVGFKCLNSSNCDVIINGPAHLDASSLKIIKPNIKYKLDILLPMEDRRPVLVDLWMSLPAYELEFNGVPRTVLSTSKMEDLELFLDFSIPIMNSTEQVLKAFCLNSGSLIGITGTPASPVPSLTFLYDSAKPGVGLSTSSPSITKEPNINVIVEFTKPVFGFEASMVDVDGGRLTRKVHMVFQELSRTLYSMTVQAFSQNVVSISIPAGKVNDVSGNQNSASNTLEIQPLLSTALHSFLTAGTLVTSLTAVILSLSSTNVGAMGILFSESTNFMASDTSMNLHGMVGHLQVFVLSDWLLTNQPIEYSETTKGLRWLIPRQKLPWRMAQLQLKQKLLDY</sequence>